<protein>
    <submittedName>
        <fullName evidence="2">Uncharacterized protein</fullName>
    </submittedName>
</protein>
<proteinExistence type="predicted"/>
<dbReference type="AlphaFoldDB" id="A0AAE4APL3"/>
<evidence type="ECO:0000313" key="3">
    <source>
        <dbReference type="Proteomes" id="UP001238163"/>
    </source>
</evidence>
<dbReference type="EMBL" id="JAUSVL010000001">
    <property type="protein sequence ID" value="MDQ0290113.1"/>
    <property type="molecule type" value="Genomic_DNA"/>
</dbReference>
<comment type="caution">
    <text evidence="2">The sequence shown here is derived from an EMBL/GenBank/DDBJ whole genome shotgun (WGS) entry which is preliminary data.</text>
</comment>
<feature type="signal peptide" evidence="1">
    <location>
        <begin position="1"/>
        <end position="18"/>
    </location>
</feature>
<gene>
    <name evidence="2" type="ORF">J3R75_002220</name>
</gene>
<dbReference type="Gene3D" id="3.20.20.80">
    <property type="entry name" value="Glycosidases"/>
    <property type="match status" value="1"/>
</dbReference>
<evidence type="ECO:0000313" key="2">
    <source>
        <dbReference type="EMBL" id="MDQ0290113.1"/>
    </source>
</evidence>
<sequence length="953" mass="106045">MKLLVALACCAAMAVSSAEWTVLIDPSGNCLIQADGRDVGKIAAGHFTPSWAHRSFATEFDPNPDLSASTIKAFSGAKDEPVIDLAMTYSQPDARSLELHYVFTPRQDMQANAIHSAFDINVPFVAGRPYQLGDLQGVIPEIFGDSVHVARALAGDLVIDTTVGPIKVSLDPQRTLLIQDNRRWNHNHIEVRCAVNPAEGQISGEDTYTWKGGQNYTLKFKITLPEPYTLNRDFPVTMAANDDWIELNTILDIEKDSALDFSNVVNLDAPAGKHGWLKAVGQNFEFANRPGVPQRFYGVNFCMMAHILTPEQCDIVADRLARIGFNTVRYHHHENPLIGKGNPTDSTVLDQERLAAFDVLFAALKKRGIYATTDVYVSRNVRAAEIYPGEDGLIEMNEFKRLLAVNDNAFTSWKKFARNFLGHVNPHTGLRYIDDPAMPLLAMVNEGNIDGGLSGTFQDRLVQQYLDAWNEWLFRKYPSAADRKAALDIDVPEPMTTLPHRASGKLKVVYNQFIYELHERMYMRMTTFLRDELGAKALFTDMNHSGKNAWSERARANFDYVDDHFYVDHPRFLITPWRLPSTCSNTSVIVEGRLGGSHSSFARLLDKPMTITEWNYSGPGRYRGVGGILTGCLASLQNWAGLWRFAYSHSPNMFEPNRPSGYFDIVADPLNLAAERAIICLFLRGDMSEAPRTVALSMDTNYIYEDDAHTGQLVPPWSGYNIIAKVGTHLGGKDQPVPADVSFGFSETSPRAANHISDEPYANDAGEKLNALFKQKGWLPKDNITDVSTKTFQSTNNQFVVDATRDMMVLNTPRTAGGFAPAGQRIVTDAAIIDIQDTDATVWVSSLTNDPISNSKRLLVTHLTDLQNTDMVFNERARQTVLKWGSTPHLVRNGRAYLTIKLDNPAKARAYRLDLGGKRLAEVTLTISPDGLNMPLAIKSPDGAQMIYEIICE</sequence>
<evidence type="ECO:0000256" key="1">
    <source>
        <dbReference type="SAM" id="SignalP"/>
    </source>
</evidence>
<dbReference type="Proteomes" id="UP001238163">
    <property type="component" value="Unassembled WGS sequence"/>
</dbReference>
<reference evidence="2" key="1">
    <citation type="submission" date="2023-07" db="EMBL/GenBank/DDBJ databases">
        <title>Genomic Encyclopedia of Type Strains, Phase IV (KMG-IV): sequencing the most valuable type-strain genomes for metagenomic binning, comparative biology and taxonomic classification.</title>
        <authorList>
            <person name="Goeker M."/>
        </authorList>
    </citation>
    <scope>NUCLEOTIDE SEQUENCE</scope>
    <source>
        <strain evidence="2">DSM 24202</strain>
    </source>
</reference>
<keyword evidence="3" id="KW-1185">Reference proteome</keyword>
<feature type="chain" id="PRO_5042293215" evidence="1">
    <location>
        <begin position="19"/>
        <end position="953"/>
    </location>
</feature>
<organism evidence="2 3">
    <name type="scientific">Oligosphaera ethanolica</name>
    <dbReference type="NCBI Taxonomy" id="760260"/>
    <lineage>
        <taxon>Bacteria</taxon>
        <taxon>Pseudomonadati</taxon>
        <taxon>Lentisphaerota</taxon>
        <taxon>Oligosphaeria</taxon>
        <taxon>Oligosphaerales</taxon>
        <taxon>Oligosphaeraceae</taxon>
        <taxon>Oligosphaera</taxon>
    </lineage>
</organism>
<dbReference type="RefSeq" id="WP_307261533.1">
    <property type="nucleotide sequence ID" value="NZ_JAUSVL010000001.1"/>
</dbReference>
<keyword evidence="1" id="KW-0732">Signal</keyword>
<name>A0AAE4APL3_9BACT</name>
<dbReference type="SUPFAM" id="SSF51445">
    <property type="entry name" value="(Trans)glycosidases"/>
    <property type="match status" value="1"/>
</dbReference>
<dbReference type="InterPro" id="IPR017853">
    <property type="entry name" value="GH"/>
</dbReference>
<accession>A0AAE4APL3</accession>